<dbReference type="PANTHER" id="PTHR21174:SF0">
    <property type="entry name" value="HD PHOSPHOHYDROLASE FAMILY PROTEIN-RELATED"/>
    <property type="match status" value="1"/>
</dbReference>
<dbReference type="SUPFAM" id="SSF109604">
    <property type="entry name" value="HD-domain/PDEase-like"/>
    <property type="match status" value="1"/>
</dbReference>
<dbReference type="PANTHER" id="PTHR21174">
    <property type="match status" value="1"/>
</dbReference>
<reference evidence="1 2" key="1">
    <citation type="submission" date="2021-08" db="EMBL/GenBank/DDBJ databases">
        <title>Nocardioides bacterium WL0053 sp. nov., isolated from the sediment.</title>
        <authorList>
            <person name="Wang L."/>
            <person name="Zhang D."/>
            <person name="Zhang A."/>
        </authorList>
    </citation>
    <scope>NUCLEOTIDE SEQUENCE [LARGE SCALE GENOMIC DNA]</scope>
    <source>
        <strain evidence="1 2">WL0053</strain>
    </source>
</reference>
<dbReference type="PIRSF" id="PIRSF035170">
    <property type="entry name" value="HD_phosphohydro"/>
    <property type="match status" value="1"/>
</dbReference>
<name>A0ABS7RM22_9ACTN</name>
<organism evidence="1 2">
    <name type="scientific">Nocardioides jiangsuensis</name>
    <dbReference type="NCBI Taxonomy" id="2866161"/>
    <lineage>
        <taxon>Bacteria</taxon>
        <taxon>Bacillati</taxon>
        <taxon>Actinomycetota</taxon>
        <taxon>Actinomycetes</taxon>
        <taxon>Propionibacteriales</taxon>
        <taxon>Nocardioidaceae</taxon>
        <taxon>Nocardioides</taxon>
    </lineage>
</organism>
<evidence type="ECO:0000313" key="1">
    <source>
        <dbReference type="EMBL" id="MBY9075083.1"/>
    </source>
</evidence>
<dbReference type="EMBL" id="JAIEZQ010000002">
    <property type="protein sequence ID" value="MBY9075083.1"/>
    <property type="molecule type" value="Genomic_DNA"/>
</dbReference>
<comment type="caution">
    <text evidence="1">The sequence shown here is derived from an EMBL/GenBank/DDBJ whole genome shotgun (WGS) entry which is preliminary data.</text>
</comment>
<proteinExistence type="predicted"/>
<evidence type="ECO:0000313" key="2">
    <source>
        <dbReference type="Proteomes" id="UP000754710"/>
    </source>
</evidence>
<dbReference type="Gene3D" id="1.10.3210.10">
    <property type="entry name" value="Hypothetical protein af1432"/>
    <property type="match status" value="1"/>
</dbReference>
<dbReference type="RefSeq" id="WP_221024883.1">
    <property type="nucleotide sequence ID" value="NZ_JAIEZQ010000002.1"/>
</dbReference>
<keyword evidence="2" id="KW-1185">Reference proteome</keyword>
<sequence length="214" mass="24079">MTDVRRHWPALLADHTAIRGRLVRAYDDPSRSYHDLRHLAEVLDRVELLLGEDGMDAVDRDAVVLAAWFHDVVYDRHGDNEERSAVLAERELATVDVPPLLVEEVARLVRLTAGHRPDDVDLAGHVLCDADLAILAADRERYDEYVRGVREEYAHVDDAHFRSGRAGVLRALTDAPWIFGTAPARTRWEEAARANVARELASLEEPQQPEDPAS</sequence>
<accession>A0ABS7RM22</accession>
<dbReference type="InterPro" id="IPR009218">
    <property type="entry name" value="HD_phosphohydro"/>
</dbReference>
<evidence type="ECO:0008006" key="3">
    <source>
        <dbReference type="Google" id="ProtNLM"/>
    </source>
</evidence>
<dbReference type="Proteomes" id="UP000754710">
    <property type="component" value="Unassembled WGS sequence"/>
</dbReference>
<protein>
    <recommendedName>
        <fullName evidence="3">Metal-dependent HD superfamily phosphohydrolase</fullName>
    </recommendedName>
</protein>
<gene>
    <name evidence="1" type="ORF">K1X13_09655</name>
</gene>